<comment type="caution">
    <text evidence="1">The sequence shown here is derived from an EMBL/GenBank/DDBJ whole genome shotgun (WGS) entry which is preliminary data.</text>
</comment>
<evidence type="ECO:0000313" key="2">
    <source>
        <dbReference type="Proteomes" id="UP000561681"/>
    </source>
</evidence>
<dbReference type="EMBL" id="JACHLD010000001">
    <property type="protein sequence ID" value="MBB4800994.1"/>
    <property type="molecule type" value="Genomic_DNA"/>
</dbReference>
<proteinExistence type="predicted"/>
<gene>
    <name evidence="1" type="ORF">HNP37_001033</name>
</gene>
<reference evidence="1 2" key="1">
    <citation type="submission" date="2020-08" db="EMBL/GenBank/DDBJ databases">
        <title>Functional genomics of gut bacteria from endangered species of beetles.</title>
        <authorList>
            <person name="Carlos-Shanley C."/>
        </authorList>
    </citation>
    <scope>NUCLEOTIDE SEQUENCE [LARGE SCALE GENOMIC DNA]</scope>
    <source>
        <strain evidence="1 2">S00142</strain>
    </source>
</reference>
<evidence type="ECO:0000313" key="1">
    <source>
        <dbReference type="EMBL" id="MBB4800994.1"/>
    </source>
</evidence>
<keyword evidence="2" id="KW-1185">Reference proteome</keyword>
<name>A0A7W7IUW1_9FLAO</name>
<sequence>MKEKIIKNLNIYFSEKHSQIIFAPTYRKPKIPIYFEQEICEVIDFESSNEIIGEALKRNFDKFDLKERKSITNNNSDWAVLNASKEKTKKAFDTNYQLINVRGANEFNIILIIETVLNYPHQIELTTSISASHESFELGKRILSIYNSEICKRKII</sequence>
<accession>A0A7W7IUW1</accession>
<dbReference type="Proteomes" id="UP000561681">
    <property type="component" value="Unassembled WGS sequence"/>
</dbReference>
<protein>
    <submittedName>
        <fullName evidence="1">Uncharacterized protein</fullName>
    </submittedName>
</protein>
<dbReference type="AlphaFoldDB" id="A0A7W7IUW1"/>
<dbReference type="RefSeq" id="WP_184159065.1">
    <property type="nucleotide sequence ID" value="NZ_JACHLD010000001.1"/>
</dbReference>
<organism evidence="1 2">
    <name type="scientific">Flavobacterium nitrogenifigens</name>
    <dbReference type="NCBI Taxonomy" id="1617283"/>
    <lineage>
        <taxon>Bacteria</taxon>
        <taxon>Pseudomonadati</taxon>
        <taxon>Bacteroidota</taxon>
        <taxon>Flavobacteriia</taxon>
        <taxon>Flavobacteriales</taxon>
        <taxon>Flavobacteriaceae</taxon>
        <taxon>Flavobacterium</taxon>
    </lineage>
</organism>